<dbReference type="PANTHER" id="PTHR14969">
    <property type="entry name" value="SPHINGOSINE-1-PHOSPHATE PHOSPHOHYDROLASE"/>
    <property type="match status" value="1"/>
</dbReference>
<evidence type="ECO:0000313" key="4">
    <source>
        <dbReference type="Proteomes" id="UP000229176"/>
    </source>
</evidence>
<dbReference type="PANTHER" id="PTHR14969:SF13">
    <property type="entry name" value="AT30094P"/>
    <property type="match status" value="1"/>
</dbReference>
<comment type="caution">
    <text evidence="3">The sequence shown here is derived from an EMBL/GenBank/DDBJ whole genome shotgun (WGS) entry which is preliminary data.</text>
</comment>
<dbReference type="CDD" id="cd01610">
    <property type="entry name" value="PAP2_like"/>
    <property type="match status" value="1"/>
</dbReference>
<feature type="transmembrane region" description="Helical" evidence="1">
    <location>
        <begin position="63"/>
        <end position="81"/>
    </location>
</feature>
<evidence type="ECO:0000313" key="3">
    <source>
        <dbReference type="EMBL" id="PIP68761.1"/>
    </source>
</evidence>
<evidence type="ECO:0000256" key="1">
    <source>
        <dbReference type="SAM" id="Phobius"/>
    </source>
</evidence>
<dbReference type="AlphaFoldDB" id="A0A2H0CG46"/>
<dbReference type="Pfam" id="PF01569">
    <property type="entry name" value="PAP2"/>
    <property type="match status" value="1"/>
</dbReference>
<feature type="transmembrane region" description="Helical" evidence="1">
    <location>
        <begin position="87"/>
        <end position="103"/>
    </location>
</feature>
<dbReference type="InterPro" id="IPR000326">
    <property type="entry name" value="PAP2/HPO"/>
</dbReference>
<keyword evidence="1" id="KW-1133">Transmembrane helix</keyword>
<dbReference type="Proteomes" id="UP000229176">
    <property type="component" value="Unassembled WGS sequence"/>
</dbReference>
<keyword evidence="1" id="KW-0812">Transmembrane</keyword>
<dbReference type="InterPro" id="IPR036938">
    <property type="entry name" value="PAP2/HPO_sf"/>
</dbReference>
<keyword evidence="1" id="KW-0472">Membrane</keyword>
<gene>
    <name evidence="3" type="ORF">COW91_03155</name>
</gene>
<dbReference type="SMART" id="SM00014">
    <property type="entry name" value="acidPPc"/>
    <property type="match status" value="1"/>
</dbReference>
<protein>
    <recommendedName>
        <fullName evidence="2">Phosphatidic acid phosphatase type 2/haloperoxidase domain-containing protein</fullName>
    </recommendedName>
</protein>
<feature type="transmembrane region" description="Helical" evidence="1">
    <location>
        <begin position="39"/>
        <end position="58"/>
    </location>
</feature>
<dbReference type="SUPFAM" id="SSF48317">
    <property type="entry name" value="Acid phosphatase/Vanadium-dependent haloperoxidase"/>
    <property type="match status" value="1"/>
</dbReference>
<feature type="domain" description="Phosphatidic acid phosphatase type 2/haloperoxidase" evidence="2">
    <location>
        <begin position="1"/>
        <end position="104"/>
    </location>
</feature>
<evidence type="ECO:0000259" key="2">
    <source>
        <dbReference type="SMART" id="SM00014"/>
    </source>
</evidence>
<proteinExistence type="predicted"/>
<dbReference type="EMBL" id="PCTI01000052">
    <property type="protein sequence ID" value="PIP68761.1"/>
    <property type="molecule type" value="Genomic_DNA"/>
</dbReference>
<feature type="non-terminal residue" evidence="3">
    <location>
        <position position="1"/>
    </location>
</feature>
<organism evidence="3 4">
    <name type="scientific">Candidatus Nomurabacteria bacterium CG22_combo_CG10-13_8_21_14_all_32_8</name>
    <dbReference type="NCBI Taxonomy" id="1974732"/>
    <lineage>
        <taxon>Bacteria</taxon>
        <taxon>Candidatus Nomuraibacteriota</taxon>
    </lineage>
</organism>
<dbReference type="Gene3D" id="1.20.144.10">
    <property type="entry name" value="Phosphatidic acid phosphatase type 2/haloperoxidase"/>
    <property type="match status" value="1"/>
</dbReference>
<accession>A0A2H0CG46</accession>
<name>A0A2H0CG46_9BACT</name>
<sequence>FFSGAFAWILAHFLKFLFHIERPFDLFTQVIPLFSETGYAFPSGHATFFMALAVALFFNHKKVGYVFILFALLIGIARIMAGVHFPIDILGGFILGFFIAFFLKNV</sequence>
<reference evidence="3 4" key="1">
    <citation type="submission" date="2017-09" db="EMBL/GenBank/DDBJ databases">
        <title>Depth-based differentiation of microbial function through sediment-hosted aquifers and enrichment of novel symbionts in the deep terrestrial subsurface.</title>
        <authorList>
            <person name="Probst A.J."/>
            <person name="Ladd B."/>
            <person name="Jarett J.K."/>
            <person name="Geller-Mcgrath D.E."/>
            <person name="Sieber C.M."/>
            <person name="Emerson J.B."/>
            <person name="Anantharaman K."/>
            <person name="Thomas B.C."/>
            <person name="Malmstrom R."/>
            <person name="Stieglmeier M."/>
            <person name="Klingl A."/>
            <person name="Woyke T."/>
            <person name="Ryan C.M."/>
            <person name="Banfield J.F."/>
        </authorList>
    </citation>
    <scope>NUCLEOTIDE SEQUENCE [LARGE SCALE GENOMIC DNA]</scope>
    <source>
        <strain evidence="3">CG22_combo_CG10-13_8_21_14_all_32_8</strain>
    </source>
</reference>